<sequence length="167" mass="17799">MAALLRVGPDALLRVNDLVFPCRLGRAGRRADKVEGDGATPIGRFPLRTVFYRPDRGEAPAGGLPVRALDPSMGWCDDPADPAYNQPVTLPYRASAETLWRDDDLYDIVVVLGHNDDPVVVGAGSAIFLHVAAADGRPTAGCVALAVADLRRVLALCDENAEIEISP</sequence>
<gene>
    <name evidence="3" type="ordered locus">Rru_A3635</name>
</gene>
<dbReference type="GO" id="GO:0016740">
    <property type="term" value="F:transferase activity"/>
    <property type="evidence" value="ECO:0007669"/>
    <property type="project" value="InterPro"/>
</dbReference>
<comment type="pathway">
    <text evidence="1">Cell wall biogenesis; peptidoglycan biosynthesis.</text>
</comment>
<evidence type="ECO:0000313" key="4">
    <source>
        <dbReference type="Proteomes" id="UP000001929"/>
    </source>
</evidence>
<keyword evidence="1" id="KW-0133">Cell shape</keyword>
<dbReference type="InterPro" id="IPR005490">
    <property type="entry name" value="LD_TPept_cat_dom"/>
</dbReference>
<organism evidence="3 4">
    <name type="scientific">Rhodospirillum rubrum (strain ATCC 11170 / ATH 1.1.1 / DSM 467 / LMG 4362 / NCIMB 8255 / S1)</name>
    <dbReference type="NCBI Taxonomy" id="269796"/>
    <lineage>
        <taxon>Bacteria</taxon>
        <taxon>Pseudomonadati</taxon>
        <taxon>Pseudomonadota</taxon>
        <taxon>Alphaproteobacteria</taxon>
        <taxon>Rhodospirillales</taxon>
        <taxon>Rhodospirillaceae</taxon>
        <taxon>Rhodospirillum</taxon>
    </lineage>
</organism>
<dbReference type="PANTHER" id="PTHR38589">
    <property type="entry name" value="BLR0621 PROTEIN"/>
    <property type="match status" value="1"/>
</dbReference>
<dbReference type="PhylomeDB" id="Q2RN66"/>
<keyword evidence="1" id="KW-0573">Peptidoglycan synthesis</keyword>
<dbReference type="PATRIC" id="fig|269796.9.peg.3756"/>
<name>Q2RN66_RHORT</name>
<keyword evidence="1" id="KW-0961">Cell wall biogenesis/degradation</keyword>
<protein>
    <recommendedName>
        <fullName evidence="2">L,D-TPase catalytic domain-containing protein</fullName>
    </recommendedName>
</protein>
<proteinExistence type="predicted"/>
<dbReference type="EnsemblBacteria" id="ABC24429">
    <property type="protein sequence ID" value="ABC24429"/>
    <property type="gene ID" value="Rru_A3635"/>
</dbReference>
<dbReference type="KEGG" id="rru:Rru_A3635"/>
<dbReference type="PANTHER" id="PTHR38589:SF1">
    <property type="entry name" value="BLR0621 PROTEIN"/>
    <property type="match status" value="1"/>
</dbReference>
<dbReference type="Proteomes" id="UP000001929">
    <property type="component" value="Chromosome"/>
</dbReference>
<feature type="active site" description="Nucleophile" evidence="1">
    <location>
        <position position="142"/>
    </location>
</feature>
<keyword evidence="4" id="KW-1185">Reference proteome</keyword>
<dbReference type="HOGENOM" id="CLU_105370_0_0_5"/>
<evidence type="ECO:0000259" key="2">
    <source>
        <dbReference type="PROSITE" id="PS52029"/>
    </source>
</evidence>
<dbReference type="Pfam" id="PF03734">
    <property type="entry name" value="YkuD"/>
    <property type="match status" value="1"/>
</dbReference>
<dbReference type="AlphaFoldDB" id="Q2RN66"/>
<dbReference type="PROSITE" id="PS52029">
    <property type="entry name" value="LD_TPASE"/>
    <property type="match status" value="1"/>
</dbReference>
<dbReference type="EMBL" id="CP000230">
    <property type="protein sequence ID" value="ABC24429.1"/>
    <property type="molecule type" value="Genomic_DNA"/>
</dbReference>
<evidence type="ECO:0000256" key="1">
    <source>
        <dbReference type="PROSITE-ProRule" id="PRU01373"/>
    </source>
</evidence>
<dbReference type="RefSeq" id="WP_011391382.1">
    <property type="nucleotide sequence ID" value="NC_007643.1"/>
</dbReference>
<dbReference type="STRING" id="269796.Rru_A3635"/>
<reference evidence="3 4" key="1">
    <citation type="journal article" date="2011" name="Stand. Genomic Sci.">
        <title>Complete genome sequence of Rhodospirillum rubrum type strain (S1).</title>
        <authorList>
            <person name="Munk A.C."/>
            <person name="Copeland A."/>
            <person name="Lucas S."/>
            <person name="Lapidus A."/>
            <person name="Del Rio T.G."/>
            <person name="Barry K."/>
            <person name="Detter J.C."/>
            <person name="Hammon N."/>
            <person name="Israni S."/>
            <person name="Pitluck S."/>
            <person name="Brettin T."/>
            <person name="Bruce D."/>
            <person name="Han C."/>
            <person name="Tapia R."/>
            <person name="Gilna P."/>
            <person name="Schmutz J."/>
            <person name="Larimer F."/>
            <person name="Land M."/>
            <person name="Kyrpides N.C."/>
            <person name="Mavromatis K."/>
            <person name="Richardson P."/>
            <person name="Rohde M."/>
            <person name="Goker M."/>
            <person name="Klenk H.P."/>
            <person name="Zhang Y."/>
            <person name="Roberts G.P."/>
            <person name="Reslewic S."/>
            <person name="Schwartz D.C."/>
        </authorList>
    </citation>
    <scope>NUCLEOTIDE SEQUENCE [LARGE SCALE GENOMIC DNA]</scope>
    <source>
        <strain evidence="4">ATCC 11170 / ATH 1.1.1 / DSM 467 / LMG 4362 / NCIMB 8255 / S1</strain>
    </source>
</reference>
<dbReference type="GO" id="GO:0008360">
    <property type="term" value="P:regulation of cell shape"/>
    <property type="evidence" value="ECO:0007669"/>
    <property type="project" value="UniProtKB-UniRule"/>
</dbReference>
<evidence type="ECO:0000313" key="3">
    <source>
        <dbReference type="EMBL" id="ABC24429.1"/>
    </source>
</evidence>
<dbReference type="GO" id="GO:0071555">
    <property type="term" value="P:cell wall organization"/>
    <property type="evidence" value="ECO:0007669"/>
    <property type="project" value="UniProtKB-UniRule"/>
</dbReference>
<feature type="domain" description="L,D-TPase catalytic" evidence="2">
    <location>
        <begin position="1"/>
        <end position="166"/>
    </location>
</feature>
<dbReference type="eggNOG" id="COG3786">
    <property type="taxonomic scope" value="Bacteria"/>
</dbReference>
<dbReference type="GO" id="GO:0009252">
    <property type="term" value="P:peptidoglycan biosynthetic process"/>
    <property type="evidence" value="ECO:0007669"/>
    <property type="project" value="UniProtKB-KW"/>
</dbReference>
<accession>Q2RN66</accession>
<feature type="active site" description="Proton donor/acceptor" evidence="1">
    <location>
        <position position="130"/>
    </location>
</feature>